<evidence type="ECO:0000313" key="4">
    <source>
        <dbReference type="Proteomes" id="UP000622317"/>
    </source>
</evidence>
<accession>A0A927F940</accession>
<keyword evidence="1" id="KW-0812">Transmembrane</keyword>
<dbReference type="SUPFAM" id="SSF52317">
    <property type="entry name" value="Class I glutamine amidotransferase-like"/>
    <property type="match status" value="1"/>
</dbReference>
<evidence type="ECO:0000313" key="3">
    <source>
        <dbReference type="EMBL" id="MBD5779435.1"/>
    </source>
</evidence>
<dbReference type="PANTHER" id="PTHR37947:SF1">
    <property type="entry name" value="BLL2462 PROTEIN"/>
    <property type="match status" value="1"/>
</dbReference>
<proteinExistence type="predicted"/>
<dbReference type="RefSeq" id="WP_191616560.1">
    <property type="nucleotide sequence ID" value="NZ_JACYFG010000007.1"/>
</dbReference>
<evidence type="ECO:0000256" key="1">
    <source>
        <dbReference type="SAM" id="Phobius"/>
    </source>
</evidence>
<feature type="domain" description="Putative glutamine amidotransferase" evidence="2">
    <location>
        <begin position="395"/>
        <end position="591"/>
    </location>
</feature>
<dbReference type="EMBL" id="JACYFG010000007">
    <property type="protein sequence ID" value="MBD5779435.1"/>
    <property type="molecule type" value="Genomic_DNA"/>
</dbReference>
<dbReference type="PANTHER" id="PTHR37947">
    <property type="entry name" value="BLL2462 PROTEIN"/>
    <property type="match status" value="1"/>
</dbReference>
<dbReference type="InterPro" id="IPR010768">
    <property type="entry name" value="GATase1-like"/>
</dbReference>
<dbReference type="AlphaFoldDB" id="A0A927F940"/>
<keyword evidence="1" id="KW-1133">Transmembrane helix</keyword>
<reference evidence="3" key="1">
    <citation type="submission" date="2020-09" db="EMBL/GenBank/DDBJ databases">
        <title>Pelagicoccus enzymogenes sp. nov. with an EPS production, isolated from marine sediment.</title>
        <authorList>
            <person name="Feng X."/>
        </authorList>
    </citation>
    <scope>NUCLEOTIDE SEQUENCE</scope>
    <source>
        <strain evidence="3">NFK12</strain>
    </source>
</reference>
<protein>
    <recommendedName>
        <fullName evidence="2">Putative glutamine amidotransferase domain-containing protein</fullName>
    </recommendedName>
</protein>
<dbReference type="Pfam" id="PF07090">
    <property type="entry name" value="GATase1_like"/>
    <property type="match status" value="1"/>
</dbReference>
<name>A0A927F940_9BACT</name>
<feature type="transmembrane region" description="Helical" evidence="1">
    <location>
        <begin position="6"/>
        <end position="26"/>
    </location>
</feature>
<keyword evidence="1" id="KW-0472">Membrane</keyword>
<gene>
    <name evidence="3" type="ORF">IEN85_08005</name>
</gene>
<comment type="caution">
    <text evidence="3">The sequence shown here is derived from an EMBL/GenBank/DDBJ whole genome shotgun (WGS) entry which is preliminary data.</text>
</comment>
<dbReference type="InterPro" id="IPR029062">
    <property type="entry name" value="Class_I_gatase-like"/>
</dbReference>
<feature type="transmembrane region" description="Helical" evidence="1">
    <location>
        <begin position="38"/>
        <end position="56"/>
    </location>
</feature>
<dbReference type="Proteomes" id="UP000622317">
    <property type="component" value="Unassembled WGS sequence"/>
</dbReference>
<evidence type="ECO:0000259" key="2">
    <source>
        <dbReference type="Pfam" id="PF07090"/>
    </source>
</evidence>
<keyword evidence="4" id="KW-1185">Reference proteome</keyword>
<sequence>MVFASNLPWLAFAIALVVLLPMAWLSWKGSLSRNRNRWLALALRFLGILFIAFAIADPQVTSERPVQGANIVALLADNGKSLSIKEPSSERARGEELRDLLTQPSQSWSAKLKDNFQLRNYLFDSQVRRTSSFENLNFEGEQSAISTSLRGLGERLENKPVAGIVLFSDGNSTDLELSQEELSKLPPVYPVLIGEDGDVTDLSIQELTVKTTAFGDTPVSVSAKLLDRRSSEGPVKIQLRRLDSRRESTAMPYPALDERSVKIEGSFDYDYEWSAAGGGTQFFELSAYSDSPEAQEATLDNNRQLFAVDRGKENYRILYVTGRPNWEYKFLNRALSADAQLDLVGLLRVASREPKFDFKSRAGENSNALYRGFGREDETERYDEAVLIRMNARDANELKTGFPDEAEELFAYDALIIDDLEADFFSFSQQTLIRDFVKRRGGGLLMLGGVNALEDGNYQNTPIAQALPLYLDGGTPPKGSDQRARWELTRNGWVEPWVRIRAFETEERMRIQEMPSFRVFNSSQRIKPGAQSLATIEDLSTETYPALVTHRFGLGRVAALTVGDFWRWGMQSPGTQADLAQFWRQISRWLVKDTPDRVELSAGPIEGSTITLKANARQEDYNSLTSGIARLTVRRLDAASEKREYEMNIVSNVQGQFYSELALKESGAYLAEVTVTGFNGEVIGTAETGWVYQPLVKEFTSLSPNKATLERLAEGTGGRLLRSEDLERLPELLATQSSPVMEIWSEPLWHRNWLFILALASFLAEWLLRRKGGLA</sequence>
<organism evidence="3 4">
    <name type="scientific">Pelagicoccus enzymogenes</name>
    <dbReference type="NCBI Taxonomy" id="2773457"/>
    <lineage>
        <taxon>Bacteria</taxon>
        <taxon>Pseudomonadati</taxon>
        <taxon>Verrucomicrobiota</taxon>
        <taxon>Opitutia</taxon>
        <taxon>Puniceicoccales</taxon>
        <taxon>Pelagicoccaceae</taxon>
        <taxon>Pelagicoccus</taxon>
    </lineage>
</organism>
<dbReference type="Gene3D" id="3.40.50.880">
    <property type="match status" value="1"/>
</dbReference>